<dbReference type="Proteomes" id="UP000001861">
    <property type="component" value="Unassembled WGS sequence"/>
</dbReference>
<comment type="caution">
    <text evidence="3">The sequence shown here is derived from an EMBL/GenBank/DDBJ whole genome shotgun (WGS) entry which is preliminary data.</text>
</comment>
<feature type="region of interest" description="Disordered" evidence="2">
    <location>
        <begin position="117"/>
        <end position="142"/>
    </location>
</feature>
<feature type="compositionally biased region" description="Polar residues" evidence="2">
    <location>
        <begin position="343"/>
        <end position="361"/>
    </location>
</feature>
<dbReference type="KEGG" id="cci:CC1G_11115"/>
<feature type="compositionally biased region" description="Polar residues" evidence="2">
    <location>
        <begin position="244"/>
        <end position="260"/>
    </location>
</feature>
<protein>
    <submittedName>
        <fullName evidence="3">Uncharacterized protein</fullName>
    </submittedName>
</protein>
<dbReference type="GeneID" id="6016029"/>
<dbReference type="InParanoid" id="A8P7R1"/>
<keyword evidence="4" id="KW-1185">Reference proteome</keyword>
<feature type="coiled-coil region" evidence="1">
    <location>
        <begin position="71"/>
        <end position="105"/>
    </location>
</feature>
<dbReference type="RefSeq" id="XP_001839415.2">
    <property type="nucleotide sequence ID" value="XM_001839363.2"/>
</dbReference>
<evidence type="ECO:0000313" key="3">
    <source>
        <dbReference type="EMBL" id="EAU82429.2"/>
    </source>
</evidence>
<gene>
    <name evidence="3" type="ORF">CC1G_11115</name>
</gene>
<feature type="compositionally biased region" description="Polar residues" evidence="2">
    <location>
        <begin position="171"/>
        <end position="184"/>
    </location>
</feature>
<dbReference type="VEuPathDB" id="FungiDB:CC1G_11115"/>
<dbReference type="AlphaFoldDB" id="A8P7R1"/>
<feature type="compositionally biased region" description="Acidic residues" evidence="2">
    <location>
        <begin position="187"/>
        <end position="197"/>
    </location>
</feature>
<reference evidence="3 4" key="1">
    <citation type="journal article" date="2010" name="Proc. Natl. Acad. Sci. U.S.A.">
        <title>Insights into evolution of multicellular fungi from the assembled chromosomes of the mushroom Coprinopsis cinerea (Coprinus cinereus).</title>
        <authorList>
            <person name="Stajich J.E."/>
            <person name="Wilke S.K."/>
            <person name="Ahren D."/>
            <person name="Au C.H."/>
            <person name="Birren B.W."/>
            <person name="Borodovsky M."/>
            <person name="Burns C."/>
            <person name="Canback B."/>
            <person name="Casselton L.A."/>
            <person name="Cheng C.K."/>
            <person name="Deng J."/>
            <person name="Dietrich F.S."/>
            <person name="Fargo D.C."/>
            <person name="Farman M.L."/>
            <person name="Gathman A.C."/>
            <person name="Goldberg J."/>
            <person name="Guigo R."/>
            <person name="Hoegger P.J."/>
            <person name="Hooker J.B."/>
            <person name="Huggins A."/>
            <person name="James T.Y."/>
            <person name="Kamada T."/>
            <person name="Kilaru S."/>
            <person name="Kodira C."/>
            <person name="Kues U."/>
            <person name="Kupfer D."/>
            <person name="Kwan H.S."/>
            <person name="Lomsadze A."/>
            <person name="Li W."/>
            <person name="Lilly W.W."/>
            <person name="Ma L.J."/>
            <person name="Mackey A.J."/>
            <person name="Manning G."/>
            <person name="Martin F."/>
            <person name="Muraguchi H."/>
            <person name="Natvig D.O."/>
            <person name="Palmerini H."/>
            <person name="Ramesh M.A."/>
            <person name="Rehmeyer C.J."/>
            <person name="Roe B.A."/>
            <person name="Shenoy N."/>
            <person name="Stanke M."/>
            <person name="Ter-Hovhannisyan V."/>
            <person name="Tunlid A."/>
            <person name="Velagapudi R."/>
            <person name="Vision T.J."/>
            <person name="Zeng Q."/>
            <person name="Zolan M.E."/>
            <person name="Pukkila P.J."/>
        </authorList>
    </citation>
    <scope>NUCLEOTIDE SEQUENCE [LARGE SCALE GENOMIC DNA]</scope>
    <source>
        <strain evidence="4">Okayama-7 / 130 / ATCC MYA-4618 / FGSC 9003</strain>
    </source>
</reference>
<dbReference type="HOGENOM" id="CLU_604126_0_0_1"/>
<feature type="compositionally biased region" description="Basic and acidic residues" evidence="2">
    <location>
        <begin position="330"/>
        <end position="342"/>
    </location>
</feature>
<evidence type="ECO:0000256" key="2">
    <source>
        <dbReference type="SAM" id="MobiDB-lite"/>
    </source>
</evidence>
<evidence type="ECO:0000256" key="1">
    <source>
        <dbReference type="SAM" id="Coils"/>
    </source>
</evidence>
<feature type="compositionally biased region" description="Basic and acidic residues" evidence="2">
    <location>
        <begin position="133"/>
        <end position="142"/>
    </location>
</feature>
<keyword evidence="1" id="KW-0175">Coiled coil</keyword>
<feature type="compositionally biased region" description="Basic and acidic residues" evidence="2">
    <location>
        <begin position="303"/>
        <end position="317"/>
    </location>
</feature>
<sequence length="453" mass="50006">MVYPPNVTVTFGTSSTQLNVAALIKQTLLLMVRREFPQQSTVDAIVQTEAKRDVKAETRVLERLKGCRYVAKGTQTELVDLYKDIRELQTENDRLRRKLIELLKNLRRPVASAISPYSCPSCAARQTSPQPAEEPRPQDRIDMDIDKPERHQSALSPSKPSPARYASIAVQTDQPALSAPSSKDSPCEEDGDVEMDSLEATRSSRVSRLDSLPNTISSSGHASPPLDLHCTKQIPTPTLRYTPHSRSSPNHDTAPYRSTSPSPPIDTSKGSGPPNLQTSFTGTGTEKETRMPGSHRGVQSNEDAVKRGLSEEADRGSHNALNQQVLPDDEPNRRVDLDHEQSHSSSEQTVTSRSTEPQLQGSADHDAVVWVTKRHIEILYSSTIDQSQNTFYYSCRLCEADEPPATASFPSNAPYSALQRHCETAHLEDSATLRGLSAAQLEEIFARLNDDSE</sequence>
<organism evidence="3 4">
    <name type="scientific">Coprinopsis cinerea (strain Okayama-7 / 130 / ATCC MYA-4618 / FGSC 9003)</name>
    <name type="common">Inky cap fungus</name>
    <name type="synonym">Hormographiella aspergillata</name>
    <dbReference type="NCBI Taxonomy" id="240176"/>
    <lineage>
        <taxon>Eukaryota</taxon>
        <taxon>Fungi</taxon>
        <taxon>Dikarya</taxon>
        <taxon>Basidiomycota</taxon>
        <taxon>Agaricomycotina</taxon>
        <taxon>Agaricomycetes</taxon>
        <taxon>Agaricomycetidae</taxon>
        <taxon>Agaricales</taxon>
        <taxon>Agaricineae</taxon>
        <taxon>Psathyrellaceae</taxon>
        <taxon>Coprinopsis</taxon>
    </lineage>
</organism>
<feature type="region of interest" description="Disordered" evidence="2">
    <location>
        <begin position="171"/>
        <end position="363"/>
    </location>
</feature>
<proteinExistence type="predicted"/>
<evidence type="ECO:0000313" key="4">
    <source>
        <dbReference type="Proteomes" id="UP000001861"/>
    </source>
</evidence>
<name>A8P7R1_COPC7</name>
<feature type="compositionally biased region" description="Polar residues" evidence="2">
    <location>
        <begin position="200"/>
        <end position="221"/>
    </location>
</feature>
<feature type="compositionally biased region" description="Polar residues" evidence="2">
    <location>
        <begin position="268"/>
        <end position="284"/>
    </location>
</feature>
<dbReference type="EMBL" id="AACS02000005">
    <property type="protein sequence ID" value="EAU82429.2"/>
    <property type="molecule type" value="Genomic_DNA"/>
</dbReference>
<accession>A8P7R1</accession>